<evidence type="ECO:0000313" key="2">
    <source>
        <dbReference type="EMBL" id="CAK7929906.1"/>
    </source>
</evidence>
<protein>
    <recommendedName>
        <fullName evidence="4">Secreted protein</fullName>
    </recommendedName>
</protein>
<accession>A0AAV1U786</accession>
<gene>
    <name evidence="2" type="ORF">PM001_LOCUS15056</name>
</gene>
<dbReference type="EMBL" id="CAKLBY020000154">
    <property type="protein sequence ID" value="CAK7929906.1"/>
    <property type="molecule type" value="Genomic_DNA"/>
</dbReference>
<sequence length="75" mass="8426">MATVALLYKGMWWLCARTLLKKLLVTSPSGSVNRDFEQIFQHTVGVQRLKSRYLQTLCSCGRLLHGSSDGKAKQV</sequence>
<organism evidence="2 3">
    <name type="scientific">Peronospora matthiolae</name>
    <dbReference type="NCBI Taxonomy" id="2874970"/>
    <lineage>
        <taxon>Eukaryota</taxon>
        <taxon>Sar</taxon>
        <taxon>Stramenopiles</taxon>
        <taxon>Oomycota</taxon>
        <taxon>Peronosporomycetes</taxon>
        <taxon>Peronosporales</taxon>
        <taxon>Peronosporaceae</taxon>
        <taxon>Peronospora</taxon>
    </lineage>
</organism>
<feature type="signal peptide" evidence="1">
    <location>
        <begin position="1"/>
        <end position="18"/>
    </location>
</feature>
<evidence type="ECO:0000313" key="3">
    <source>
        <dbReference type="Proteomes" id="UP001162060"/>
    </source>
</evidence>
<comment type="caution">
    <text evidence="2">The sequence shown here is derived from an EMBL/GenBank/DDBJ whole genome shotgun (WGS) entry which is preliminary data.</text>
</comment>
<evidence type="ECO:0008006" key="4">
    <source>
        <dbReference type="Google" id="ProtNLM"/>
    </source>
</evidence>
<evidence type="ECO:0000256" key="1">
    <source>
        <dbReference type="SAM" id="SignalP"/>
    </source>
</evidence>
<keyword evidence="1" id="KW-0732">Signal</keyword>
<reference evidence="2" key="1">
    <citation type="submission" date="2024-01" db="EMBL/GenBank/DDBJ databases">
        <authorList>
            <person name="Webb A."/>
        </authorList>
    </citation>
    <scope>NUCLEOTIDE SEQUENCE</scope>
    <source>
        <strain evidence="2">Pm1</strain>
    </source>
</reference>
<name>A0AAV1U786_9STRA</name>
<dbReference type="Proteomes" id="UP001162060">
    <property type="component" value="Unassembled WGS sequence"/>
</dbReference>
<feature type="chain" id="PRO_5043550441" description="Secreted protein" evidence="1">
    <location>
        <begin position="19"/>
        <end position="75"/>
    </location>
</feature>
<dbReference type="AlphaFoldDB" id="A0AAV1U786"/>
<proteinExistence type="predicted"/>